<keyword evidence="3" id="KW-1185">Reference proteome</keyword>
<dbReference type="EMBL" id="OU466863">
    <property type="protein sequence ID" value="CAH2079597.1"/>
    <property type="molecule type" value="Genomic_DNA"/>
</dbReference>
<organism evidence="2 3">
    <name type="scientific">Thlaspi arvense</name>
    <name type="common">Field penny-cress</name>
    <dbReference type="NCBI Taxonomy" id="13288"/>
    <lineage>
        <taxon>Eukaryota</taxon>
        <taxon>Viridiplantae</taxon>
        <taxon>Streptophyta</taxon>
        <taxon>Embryophyta</taxon>
        <taxon>Tracheophyta</taxon>
        <taxon>Spermatophyta</taxon>
        <taxon>Magnoliopsida</taxon>
        <taxon>eudicotyledons</taxon>
        <taxon>Gunneridae</taxon>
        <taxon>Pentapetalae</taxon>
        <taxon>rosids</taxon>
        <taxon>malvids</taxon>
        <taxon>Brassicales</taxon>
        <taxon>Brassicaceae</taxon>
        <taxon>Thlaspideae</taxon>
        <taxon>Thlaspi</taxon>
    </lineage>
</organism>
<dbReference type="Proteomes" id="UP000836841">
    <property type="component" value="Chromosome 7"/>
</dbReference>
<evidence type="ECO:0000313" key="2">
    <source>
        <dbReference type="EMBL" id="CAH2079597.1"/>
    </source>
</evidence>
<dbReference type="PANTHER" id="PTHR36071">
    <property type="entry name" value="DNA DOUBLE-STRAND BREAK REPAIR PROTEIN"/>
    <property type="match status" value="1"/>
</dbReference>
<accession>A0AAU9T8Y0</accession>
<proteinExistence type="predicted"/>
<feature type="region of interest" description="Disordered" evidence="1">
    <location>
        <begin position="422"/>
        <end position="449"/>
    </location>
</feature>
<sequence length="658" mass="74612">MDSNSSNFFQTDCDSIVSQLEDQEERIRLKRRWLLGLSEDHTLEKSDFLESDFLPESLLREDDIFYETVKSRVEEGFGIRKKGEVPQKESKLCTKDVVKTLDLSLDSLTTKGLYLIATIVTRDSTSTSFEKTRSKMKKIIRESIRRDFRERRDDTGTADIVKQMHQVLSDPRNFRKNCKIDLSTPTFESHRDAITKVLNELDKLSTQTLLAMKRKLKGSRTIPRFNISSCSMSRGKLMDQVRQASEKMLSTGDKLQEPLAKAVLLADLSLKVSSGYKAVAAADFLQLSPETKKLQNEIVKAVWLISSDVVSIDELESLRLILDPEAKVSNNSLRLAVKTMLIEYLFECSDMDIIPESLTKALSLVNESPRNVEYKEFPREAIEEETECVLNVSAQVKQMFWQCIPHYELEQDFGDAYMEELVDSDDDDDDGTQDDASDSSSPDNEEGGAECSFLDLAASTYTINQQRVSSSVVVRDLSESVTRAHRSSLFVTPTSNKSTLNSGRHDIDTSKVKRDIEMEVDDNQFSSRSLFSVENIQSDDHHGEQNPLRRNKNQYLAVQEICDETSLVAHNLIGRLLEKFADREGVELEADERSYLRGEPVEGSEEKQASSLQEKSNESIIVSVVKELMPSLDNNVLMRLKEIWSSNGMDKETTKGIE</sequence>
<gene>
    <name evidence="2" type="ORF">TAV2_LOCUS23320</name>
</gene>
<protein>
    <submittedName>
        <fullName evidence="2">Uncharacterized protein</fullName>
    </submittedName>
</protein>
<dbReference type="AlphaFoldDB" id="A0AAU9T8Y0"/>
<name>A0AAU9T8Y0_THLAR</name>
<feature type="compositionally biased region" description="Acidic residues" evidence="1">
    <location>
        <begin position="422"/>
        <end position="448"/>
    </location>
</feature>
<reference evidence="2 3" key="1">
    <citation type="submission" date="2022-03" db="EMBL/GenBank/DDBJ databases">
        <authorList>
            <person name="Nunn A."/>
            <person name="Chopra R."/>
            <person name="Nunn A."/>
            <person name="Contreras Garrido A."/>
        </authorList>
    </citation>
    <scope>NUCLEOTIDE SEQUENCE [LARGE SCALE GENOMIC DNA]</scope>
</reference>
<evidence type="ECO:0000256" key="1">
    <source>
        <dbReference type="SAM" id="MobiDB-lite"/>
    </source>
</evidence>
<dbReference type="PANTHER" id="PTHR36071:SF1">
    <property type="entry name" value="DNA DOUBLE-STRAND BREAK REPAIR PROTEIN"/>
    <property type="match status" value="1"/>
</dbReference>
<evidence type="ECO:0000313" key="3">
    <source>
        <dbReference type="Proteomes" id="UP000836841"/>
    </source>
</evidence>